<keyword evidence="12 15" id="KW-0472">Membrane</keyword>
<dbReference type="InterPro" id="IPR011009">
    <property type="entry name" value="Kinase-like_dom_sf"/>
</dbReference>
<evidence type="ECO:0000256" key="11">
    <source>
        <dbReference type="ARBA" id="ARBA00022985"/>
    </source>
</evidence>
<comment type="catalytic activity">
    <reaction evidence="14 15">
        <text>an alpha-Kdo-(2-&gt;6)-lipid IVA + ATP = a 4-O-phospho-alpha-Kdo-(2-&gt;6)-lipid IVA + ADP + H(+)</text>
        <dbReference type="Rhea" id="RHEA:74271"/>
        <dbReference type="ChEBI" id="CHEBI:15378"/>
        <dbReference type="ChEBI" id="CHEBI:30616"/>
        <dbReference type="ChEBI" id="CHEBI:176428"/>
        <dbReference type="ChEBI" id="CHEBI:193140"/>
        <dbReference type="ChEBI" id="CHEBI:456216"/>
        <dbReference type="EC" id="2.7.1.166"/>
    </reaction>
</comment>
<comment type="pathway">
    <text evidence="2 15">Bacterial outer membrane biogenesis; LPS core biosynthesis.</text>
</comment>
<keyword evidence="7 15" id="KW-0808">Transferase</keyword>
<evidence type="ECO:0000313" key="17">
    <source>
        <dbReference type="Proteomes" id="UP000029843"/>
    </source>
</evidence>
<evidence type="ECO:0000256" key="10">
    <source>
        <dbReference type="ARBA" id="ARBA00022840"/>
    </source>
</evidence>
<dbReference type="Gene3D" id="1.10.510.10">
    <property type="entry name" value="Transferase(Phosphotransferase) domain 1"/>
    <property type="match status" value="1"/>
</dbReference>
<keyword evidence="9 15" id="KW-0418">Kinase</keyword>
<evidence type="ECO:0000313" key="16">
    <source>
        <dbReference type="EMBL" id="KGJ92554.1"/>
    </source>
</evidence>
<organism evidence="16 17">
    <name type="scientific">Colwellia psychrerythraea</name>
    <name type="common">Vibrio psychroerythus</name>
    <dbReference type="NCBI Taxonomy" id="28229"/>
    <lineage>
        <taxon>Bacteria</taxon>
        <taxon>Pseudomonadati</taxon>
        <taxon>Pseudomonadota</taxon>
        <taxon>Gammaproteobacteria</taxon>
        <taxon>Alteromonadales</taxon>
        <taxon>Colwelliaceae</taxon>
        <taxon>Colwellia</taxon>
    </lineage>
</organism>
<keyword evidence="16" id="KW-0723">Serine/threonine-protein kinase</keyword>
<evidence type="ECO:0000256" key="12">
    <source>
        <dbReference type="ARBA" id="ARBA00023136"/>
    </source>
</evidence>
<feature type="active site" evidence="15">
    <location>
        <position position="180"/>
    </location>
</feature>
<dbReference type="GO" id="GO:0009244">
    <property type="term" value="P:lipopolysaccharide core region biosynthetic process"/>
    <property type="evidence" value="ECO:0007669"/>
    <property type="project" value="UniProtKB-UniRule"/>
</dbReference>
<evidence type="ECO:0000256" key="7">
    <source>
        <dbReference type="ARBA" id="ARBA00022679"/>
    </source>
</evidence>
<evidence type="ECO:0000256" key="5">
    <source>
        <dbReference type="ARBA" id="ARBA00022475"/>
    </source>
</evidence>
<evidence type="ECO:0000256" key="8">
    <source>
        <dbReference type="ARBA" id="ARBA00022741"/>
    </source>
</evidence>
<reference evidence="16 17" key="1">
    <citation type="submission" date="2014-08" db="EMBL/GenBank/DDBJ databases">
        <title>Genomic and Phenotypic Diversity of Colwellia psychrerythraea strains from Disparate Marine Basins.</title>
        <authorList>
            <person name="Techtmann S.M."/>
            <person name="Stelling S.C."/>
            <person name="Utturkar S.M."/>
            <person name="Alshibli N."/>
            <person name="Harris A."/>
            <person name="Brown S.D."/>
            <person name="Hazen T.C."/>
        </authorList>
    </citation>
    <scope>NUCLEOTIDE SEQUENCE [LARGE SCALE GENOMIC DNA]</scope>
    <source>
        <strain evidence="16 17">ND2E</strain>
    </source>
</reference>
<evidence type="ECO:0000256" key="9">
    <source>
        <dbReference type="ARBA" id="ARBA00022777"/>
    </source>
</evidence>
<evidence type="ECO:0000256" key="1">
    <source>
        <dbReference type="ARBA" id="ARBA00004515"/>
    </source>
</evidence>
<evidence type="ECO:0000256" key="4">
    <source>
        <dbReference type="ARBA" id="ARBA00011988"/>
    </source>
</evidence>
<dbReference type="GO" id="GO:0005524">
    <property type="term" value="F:ATP binding"/>
    <property type="evidence" value="ECO:0007669"/>
    <property type="project" value="UniProtKB-UniRule"/>
</dbReference>
<dbReference type="Proteomes" id="UP000029843">
    <property type="component" value="Unassembled WGS sequence"/>
</dbReference>
<dbReference type="GO" id="GO:0005886">
    <property type="term" value="C:plasma membrane"/>
    <property type="evidence" value="ECO:0007669"/>
    <property type="project" value="UniProtKB-SubCell"/>
</dbReference>
<keyword evidence="8 15" id="KW-0547">Nucleotide-binding</keyword>
<comment type="subcellular location">
    <subcellularLocation>
        <location evidence="1 15">Cell inner membrane</location>
        <topology evidence="1 15">Peripheral membrane protein</topology>
        <orientation evidence="1 15">Cytoplasmic side</orientation>
    </subcellularLocation>
</comment>
<dbReference type="OrthoDB" id="6854449at2"/>
<accession>A0A099KP78</accession>
<dbReference type="NCBIfam" id="NF002475">
    <property type="entry name" value="PRK01723.1"/>
    <property type="match status" value="1"/>
</dbReference>
<dbReference type="GO" id="GO:0004674">
    <property type="term" value="F:protein serine/threonine kinase activity"/>
    <property type="evidence" value="ECO:0007669"/>
    <property type="project" value="UniProtKB-KW"/>
</dbReference>
<sequence>MNQTTTSAQFSKVEQGNLTCVYNQTLITNFDTEMLNPSYWQQNNAVTGSAQGRGTTWFVEYKDNGDIKHDWVLRHYYRGGLIGKLIRDSYWFSGVTKTRAASEFALLRHINTLQLPAPEPIAYRVTQHGFYYQADLLSSRIHHAQDLVAILSEKALTDDVWHNIGTTIQRFHHHGIYHHDLNSHNILLNDKNQVFLIDFDRGELRTNPVNTTWKQANMARLQRSFLKELNKLAEFNYTEKNWQALMAGYQDGNTSDAERQSS</sequence>
<comment type="function">
    <text evidence="15">Catalyzes the ATP-dependent phosphorylation of the 3-deoxy-D-manno-octulosonic acid (Kdo) residue in Kdo-lipid IV(A) at the 4-OH position.</text>
</comment>
<dbReference type="AlphaFoldDB" id="A0A099KP78"/>
<dbReference type="SUPFAM" id="SSF56112">
    <property type="entry name" value="Protein kinase-like (PK-like)"/>
    <property type="match status" value="1"/>
</dbReference>
<keyword evidence="5 15" id="KW-1003">Cell membrane</keyword>
<dbReference type="EMBL" id="JQED01000017">
    <property type="protein sequence ID" value="KGJ92554.1"/>
    <property type="molecule type" value="Genomic_DNA"/>
</dbReference>
<dbReference type="UniPathway" id="UPA00958"/>
<keyword evidence="6 15" id="KW-0997">Cell inner membrane</keyword>
<keyword evidence="11 15" id="KW-0448">Lipopolysaccharide biosynthesis</keyword>
<protein>
    <recommendedName>
        <fullName evidence="13 15">3-deoxy-D-manno-octulosonic acid kinase</fullName>
        <shortName evidence="15">Kdo kinase</shortName>
        <ecNumber evidence="4 15">2.7.1.166</ecNumber>
    </recommendedName>
</protein>
<evidence type="ECO:0000256" key="14">
    <source>
        <dbReference type="ARBA" id="ARBA00034417"/>
    </source>
</evidence>
<name>A0A099KP78_COLPS</name>
<evidence type="ECO:0000256" key="13">
    <source>
        <dbReference type="ARBA" id="ARBA00029511"/>
    </source>
</evidence>
<evidence type="ECO:0000256" key="15">
    <source>
        <dbReference type="HAMAP-Rule" id="MF_00521"/>
    </source>
</evidence>
<comment type="similarity">
    <text evidence="3 15">Belongs to the protein kinase superfamily. KdkA/RfaP family.</text>
</comment>
<dbReference type="PATRIC" id="fig|28229.4.peg.1842"/>
<evidence type="ECO:0000256" key="6">
    <source>
        <dbReference type="ARBA" id="ARBA00022519"/>
    </source>
</evidence>
<comment type="caution">
    <text evidence="16">The sequence shown here is derived from an EMBL/GenBank/DDBJ whole genome shotgun (WGS) entry which is preliminary data.</text>
</comment>
<dbReference type="HAMAP" id="MF_00521">
    <property type="entry name" value="KDO_kinase"/>
    <property type="match status" value="1"/>
</dbReference>
<gene>
    <name evidence="15" type="primary">kdkA</name>
    <name evidence="16" type="ORF">ND2E_2802</name>
</gene>
<evidence type="ECO:0000256" key="2">
    <source>
        <dbReference type="ARBA" id="ARBA00004713"/>
    </source>
</evidence>
<dbReference type="InterPro" id="IPR022826">
    <property type="entry name" value="KDO_kinase"/>
</dbReference>
<evidence type="ECO:0000256" key="3">
    <source>
        <dbReference type="ARBA" id="ARBA00010327"/>
    </source>
</evidence>
<dbReference type="EC" id="2.7.1.166" evidence="4 15"/>
<dbReference type="RefSeq" id="WP_033093579.1">
    <property type="nucleotide sequence ID" value="NZ_JQED01000017.1"/>
</dbReference>
<proteinExistence type="inferred from homology"/>
<dbReference type="Pfam" id="PF06293">
    <property type="entry name" value="Kdo"/>
    <property type="match status" value="1"/>
</dbReference>
<keyword evidence="10 15" id="KW-0067">ATP-binding</keyword>